<feature type="compositionally biased region" description="Basic and acidic residues" evidence="1">
    <location>
        <begin position="47"/>
        <end position="59"/>
    </location>
</feature>
<dbReference type="Proteomes" id="UP000199181">
    <property type="component" value="Unassembled WGS sequence"/>
</dbReference>
<name>A0A1I0L444_9BACT</name>
<evidence type="ECO:0000313" key="3">
    <source>
        <dbReference type="Proteomes" id="UP000199181"/>
    </source>
</evidence>
<proteinExistence type="predicted"/>
<dbReference type="EMBL" id="FOIJ01000018">
    <property type="protein sequence ID" value="SEU34079.1"/>
    <property type="molecule type" value="Genomic_DNA"/>
</dbReference>
<feature type="region of interest" description="Disordered" evidence="1">
    <location>
        <begin position="37"/>
        <end position="59"/>
    </location>
</feature>
<sequence>MVCCIKKFPRAARESCGATAEEVAGVLNGIKAINEAAHQENSQPVETAKESAKDDTDDGWREHCRETYVLCRDQKKPRWVGDCYACFRYCEGQRQWPFDWCHPAKP</sequence>
<evidence type="ECO:0000256" key="1">
    <source>
        <dbReference type="SAM" id="MobiDB-lite"/>
    </source>
</evidence>
<keyword evidence="3" id="KW-1185">Reference proteome</keyword>
<dbReference type="AlphaFoldDB" id="A0A1I0L444"/>
<accession>A0A1I0L444</accession>
<gene>
    <name evidence="2" type="ORF">SAMN05443639_118100</name>
</gene>
<reference evidence="3" key="1">
    <citation type="submission" date="2016-10" db="EMBL/GenBank/DDBJ databases">
        <authorList>
            <person name="Varghese N."/>
            <person name="Submissions S."/>
        </authorList>
    </citation>
    <scope>NUCLEOTIDE SEQUENCE [LARGE SCALE GENOMIC DNA]</scope>
    <source>
        <strain evidence="3">DSM 16858</strain>
    </source>
</reference>
<evidence type="ECO:0000313" key="2">
    <source>
        <dbReference type="EMBL" id="SEU34079.1"/>
    </source>
</evidence>
<organism evidence="2 3">
    <name type="scientific">Stigmatella erecta</name>
    <dbReference type="NCBI Taxonomy" id="83460"/>
    <lineage>
        <taxon>Bacteria</taxon>
        <taxon>Pseudomonadati</taxon>
        <taxon>Myxococcota</taxon>
        <taxon>Myxococcia</taxon>
        <taxon>Myxococcales</taxon>
        <taxon>Cystobacterineae</taxon>
        <taxon>Archangiaceae</taxon>
        <taxon>Stigmatella</taxon>
    </lineage>
</organism>
<protein>
    <submittedName>
        <fullName evidence="2">Uncharacterized protein</fullName>
    </submittedName>
</protein>